<dbReference type="InterPro" id="IPR018060">
    <property type="entry name" value="HTH_AraC"/>
</dbReference>
<comment type="caution">
    <text evidence="6">The sequence shown here is derived from an EMBL/GenBank/DDBJ whole genome shotgun (WGS) entry which is preliminary data.</text>
</comment>
<dbReference type="PANTHER" id="PTHR46796:SF6">
    <property type="entry name" value="ARAC SUBFAMILY"/>
    <property type="match status" value="1"/>
</dbReference>
<dbReference type="Gene3D" id="1.10.10.60">
    <property type="entry name" value="Homeodomain-like"/>
    <property type="match status" value="2"/>
</dbReference>
<proteinExistence type="predicted"/>
<dbReference type="SUPFAM" id="SSF46689">
    <property type="entry name" value="Homeodomain-like"/>
    <property type="match status" value="2"/>
</dbReference>
<dbReference type="SMART" id="SM00342">
    <property type="entry name" value="HTH_ARAC"/>
    <property type="match status" value="1"/>
</dbReference>
<dbReference type="EMBL" id="JADIKM010000003">
    <property type="protein sequence ID" value="MFK2904484.1"/>
    <property type="molecule type" value="Genomic_DNA"/>
</dbReference>
<keyword evidence="1" id="KW-0805">Transcription regulation</keyword>
<dbReference type="PROSITE" id="PS00041">
    <property type="entry name" value="HTH_ARAC_FAMILY_1"/>
    <property type="match status" value="1"/>
</dbReference>
<evidence type="ECO:0000313" key="7">
    <source>
        <dbReference type="Proteomes" id="UP001620460"/>
    </source>
</evidence>
<sequence>MDYASFRSSPFDEDGHATDSPAAWNTAPAPQLDGARGGEETATRGLNSAAMQRVQTFLQHNLAERFTLSDLANAACMSRFHFARMFRLSFGVSPMEYVMRERVEYAKTLLARREQSVASIAATLGFCDQSHFTRSFRRITGWPPCRFVAHREKAQRRAG</sequence>
<dbReference type="InterPro" id="IPR018062">
    <property type="entry name" value="HTH_AraC-typ_CS"/>
</dbReference>
<evidence type="ECO:0000256" key="1">
    <source>
        <dbReference type="ARBA" id="ARBA00023015"/>
    </source>
</evidence>
<keyword evidence="7" id="KW-1185">Reference proteome</keyword>
<dbReference type="Pfam" id="PF12833">
    <property type="entry name" value="HTH_18"/>
    <property type="match status" value="1"/>
</dbReference>
<evidence type="ECO:0000259" key="5">
    <source>
        <dbReference type="PROSITE" id="PS01124"/>
    </source>
</evidence>
<evidence type="ECO:0000256" key="3">
    <source>
        <dbReference type="ARBA" id="ARBA00023163"/>
    </source>
</evidence>
<accession>A0ABW8JTX4</accession>
<dbReference type="InterPro" id="IPR050204">
    <property type="entry name" value="AraC_XylS_family_regulators"/>
</dbReference>
<protein>
    <submittedName>
        <fullName evidence="6">Helix-turn-helix transcriptional regulator</fullName>
    </submittedName>
</protein>
<gene>
    <name evidence="6" type="ORF">ISP17_10940</name>
</gene>
<name>A0ABW8JTX4_9GAMM</name>
<organism evidence="6 7">
    <name type="scientific">Dyella ginsengisoli</name>
    <dbReference type="NCBI Taxonomy" id="363848"/>
    <lineage>
        <taxon>Bacteria</taxon>
        <taxon>Pseudomonadati</taxon>
        <taxon>Pseudomonadota</taxon>
        <taxon>Gammaproteobacteria</taxon>
        <taxon>Lysobacterales</taxon>
        <taxon>Rhodanobacteraceae</taxon>
        <taxon>Dyella</taxon>
    </lineage>
</organism>
<evidence type="ECO:0000256" key="2">
    <source>
        <dbReference type="ARBA" id="ARBA00023125"/>
    </source>
</evidence>
<keyword evidence="2" id="KW-0238">DNA-binding</keyword>
<dbReference type="Proteomes" id="UP001620460">
    <property type="component" value="Unassembled WGS sequence"/>
</dbReference>
<evidence type="ECO:0000256" key="4">
    <source>
        <dbReference type="SAM" id="MobiDB-lite"/>
    </source>
</evidence>
<evidence type="ECO:0000313" key="6">
    <source>
        <dbReference type="EMBL" id="MFK2904484.1"/>
    </source>
</evidence>
<dbReference type="RefSeq" id="WP_404633046.1">
    <property type="nucleotide sequence ID" value="NZ_JADIKM010000003.1"/>
</dbReference>
<reference evidence="6 7" key="1">
    <citation type="submission" date="2020-10" db="EMBL/GenBank/DDBJ databases">
        <title>Phylogeny of dyella-like bacteria.</title>
        <authorList>
            <person name="Fu J."/>
        </authorList>
    </citation>
    <scope>NUCLEOTIDE SEQUENCE [LARGE SCALE GENOMIC DNA]</scope>
    <source>
        <strain evidence="6 7">Gsoil3046</strain>
    </source>
</reference>
<keyword evidence="3" id="KW-0804">Transcription</keyword>
<feature type="region of interest" description="Disordered" evidence="4">
    <location>
        <begin position="1"/>
        <end position="43"/>
    </location>
</feature>
<dbReference type="PANTHER" id="PTHR46796">
    <property type="entry name" value="HTH-TYPE TRANSCRIPTIONAL ACTIVATOR RHAS-RELATED"/>
    <property type="match status" value="1"/>
</dbReference>
<feature type="domain" description="HTH araC/xylS-type" evidence="5">
    <location>
        <begin position="52"/>
        <end position="150"/>
    </location>
</feature>
<dbReference type="PROSITE" id="PS01124">
    <property type="entry name" value="HTH_ARAC_FAMILY_2"/>
    <property type="match status" value="1"/>
</dbReference>
<dbReference type="InterPro" id="IPR009057">
    <property type="entry name" value="Homeodomain-like_sf"/>
</dbReference>